<feature type="region of interest" description="Disordered" evidence="1">
    <location>
        <begin position="109"/>
        <end position="137"/>
    </location>
</feature>
<evidence type="ECO:0000313" key="3">
    <source>
        <dbReference type="Proteomes" id="UP000321617"/>
    </source>
</evidence>
<evidence type="ECO:0000256" key="1">
    <source>
        <dbReference type="SAM" id="MobiDB-lite"/>
    </source>
</evidence>
<organism evidence="2 3">
    <name type="scientific">Stackebrandtia albiflava</name>
    <dbReference type="NCBI Taxonomy" id="406432"/>
    <lineage>
        <taxon>Bacteria</taxon>
        <taxon>Bacillati</taxon>
        <taxon>Actinomycetota</taxon>
        <taxon>Actinomycetes</taxon>
        <taxon>Glycomycetales</taxon>
        <taxon>Glycomycetaceae</taxon>
        <taxon>Stackebrandtia</taxon>
    </lineage>
</organism>
<comment type="caution">
    <text evidence="2">The sequence shown here is derived from an EMBL/GenBank/DDBJ whole genome shotgun (WGS) entry which is preliminary data.</text>
</comment>
<dbReference type="Gene3D" id="3.40.1580.10">
    <property type="entry name" value="SMI1/KNR4-like"/>
    <property type="match status" value="1"/>
</dbReference>
<dbReference type="Proteomes" id="UP000321617">
    <property type="component" value="Unassembled WGS sequence"/>
</dbReference>
<protein>
    <submittedName>
        <fullName evidence="2">Uncharacterized protein</fullName>
    </submittedName>
</protein>
<accession>A0A562VDW3</accession>
<dbReference type="InterPro" id="IPR037883">
    <property type="entry name" value="Knr4/Smi1-like_sf"/>
</dbReference>
<dbReference type="EMBL" id="VLLL01000005">
    <property type="protein sequence ID" value="TWJ16070.1"/>
    <property type="molecule type" value="Genomic_DNA"/>
</dbReference>
<keyword evidence="3" id="KW-1185">Reference proteome</keyword>
<gene>
    <name evidence="2" type="ORF">LX16_1792</name>
</gene>
<dbReference type="AlphaFoldDB" id="A0A562VDW3"/>
<reference evidence="2 3" key="1">
    <citation type="journal article" date="2013" name="Stand. Genomic Sci.">
        <title>Genomic Encyclopedia of Type Strains, Phase I: The one thousand microbial genomes (KMG-I) project.</title>
        <authorList>
            <person name="Kyrpides N.C."/>
            <person name="Woyke T."/>
            <person name="Eisen J.A."/>
            <person name="Garrity G."/>
            <person name="Lilburn T.G."/>
            <person name="Beck B.J."/>
            <person name="Whitman W.B."/>
            <person name="Hugenholtz P."/>
            <person name="Klenk H.P."/>
        </authorList>
    </citation>
    <scope>NUCLEOTIDE SEQUENCE [LARGE SCALE GENOMIC DNA]</scope>
    <source>
        <strain evidence="2 3">DSM 45044</strain>
    </source>
</reference>
<evidence type="ECO:0000313" key="2">
    <source>
        <dbReference type="EMBL" id="TWJ16070.1"/>
    </source>
</evidence>
<name>A0A562VDW3_9ACTN</name>
<sequence length="137" mass="14362">MRSAAGFDIAGREFLGISGTEAGRFDVVSETEFARSIGMPGSLVVVSLDEPEGMAALCTSVVDSSGECPVVHWNPTMETAAEAAPLATDYGAYVLSGVLEAVGYWDARESATRDDRAPDSDTRRRVRGDGDVRSGAG</sequence>
<dbReference type="SUPFAM" id="SSF160631">
    <property type="entry name" value="SMI1/KNR4-like"/>
    <property type="match status" value="1"/>
</dbReference>
<proteinExistence type="predicted"/>